<comment type="similarity">
    <text evidence="3">Belongs to the peptidase C19 family.</text>
</comment>
<feature type="region of interest" description="Disordered" evidence="16">
    <location>
        <begin position="1085"/>
        <end position="1262"/>
    </location>
</feature>
<dbReference type="GO" id="GO:0005829">
    <property type="term" value="C:cytosol"/>
    <property type="evidence" value="ECO:0007669"/>
    <property type="project" value="TreeGrafter"/>
</dbReference>
<dbReference type="InterPro" id="IPR050164">
    <property type="entry name" value="Peptidase_C19"/>
</dbReference>
<evidence type="ECO:0000256" key="4">
    <source>
        <dbReference type="ARBA" id="ARBA00012759"/>
    </source>
</evidence>
<feature type="region of interest" description="Disordered" evidence="16">
    <location>
        <begin position="714"/>
        <end position="1071"/>
    </location>
</feature>
<feature type="compositionally biased region" description="Polar residues" evidence="16">
    <location>
        <begin position="716"/>
        <end position="734"/>
    </location>
</feature>
<dbReference type="VEuPathDB" id="VectorBase:AMEM011478"/>
<dbReference type="InterPro" id="IPR028889">
    <property type="entry name" value="USP"/>
</dbReference>
<dbReference type="Gene3D" id="3.90.70.10">
    <property type="entry name" value="Cysteine proteinases"/>
    <property type="match status" value="1"/>
</dbReference>
<evidence type="ECO:0000256" key="9">
    <source>
        <dbReference type="ARBA" id="ARBA00022807"/>
    </source>
</evidence>
<evidence type="ECO:0000313" key="19">
    <source>
        <dbReference type="Proteomes" id="UP000075903"/>
    </source>
</evidence>
<dbReference type="PANTHER" id="PTHR24006">
    <property type="entry name" value="UBIQUITIN CARBOXYL-TERMINAL HYDROLASE"/>
    <property type="match status" value="1"/>
</dbReference>
<feature type="compositionally biased region" description="Low complexity" evidence="16">
    <location>
        <begin position="810"/>
        <end position="827"/>
    </location>
</feature>
<organism evidence="18 19">
    <name type="scientific">Anopheles merus</name>
    <name type="common">Mosquito</name>
    <dbReference type="NCBI Taxonomy" id="30066"/>
    <lineage>
        <taxon>Eukaryota</taxon>
        <taxon>Metazoa</taxon>
        <taxon>Ecdysozoa</taxon>
        <taxon>Arthropoda</taxon>
        <taxon>Hexapoda</taxon>
        <taxon>Insecta</taxon>
        <taxon>Pterygota</taxon>
        <taxon>Neoptera</taxon>
        <taxon>Endopterygota</taxon>
        <taxon>Diptera</taxon>
        <taxon>Nematocera</taxon>
        <taxon>Culicoidea</taxon>
        <taxon>Culicidae</taxon>
        <taxon>Anophelinae</taxon>
        <taxon>Anopheles</taxon>
    </lineage>
</organism>
<name>A0A182VA68_ANOME</name>
<feature type="compositionally biased region" description="Polar residues" evidence="16">
    <location>
        <begin position="949"/>
        <end position="961"/>
    </location>
</feature>
<dbReference type="FunFam" id="3.90.70.10:FF:000085">
    <property type="entry name" value="Ubiquitin carboxyl-terminal hydrolase 36"/>
    <property type="match status" value="1"/>
</dbReference>
<evidence type="ECO:0000256" key="8">
    <source>
        <dbReference type="ARBA" id="ARBA00022801"/>
    </source>
</evidence>
<dbReference type="GO" id="GO:0004843">
    <property type="term" value="F:cysteine-type deubiquitinase activity"/>
    <property type="evidence" value="ECO:0007669"/>
    <property type="project" value="UniProtKB-EC"/>
</dbReference>
<dbReference type="STRING" id="30066.A0A182VA68"/>
<feature type="domain" description="USP" evidence="17">
    <location>
        <begin position="387"/>
        <end position="695"/>
    </location>
</feature>
<keyword evidence="10" id="KW-0539">Nucleus</keyword>
<feature type="compositionally biased region" description="Polar residues" evidence="16">
    <location>
        <begin position="828"/>
        <end position="837"/>
    </location>
</feature>
<evidence type="ECO:0000256" key="10">
    <source>
        <dbReference type="ARBA" id="ARBA00023242"/>
    </source>
</evidence>
<reference evidence="18" key="1">
    <citation type="submission" date="2020-05" db="UniProtKB">
        <authorList>
            <consortium name="EnsemblMetazoa"/>
        </authorList>
    </citation>
    <scope>IDENTIFICATION</scope>
    <source>
        <strain evidence="18">MAF</strain>
    </source>
</reference>
<feature type="compositionally biased region" description="Gly residues" evidence="16">
    <location>
        <begin position="1053"/>
        <end position="1069"/>
    </location>
</feature>
<dbReference type="InterPro" id="IPR018200">
    <property type="entry name" value="USP_CS"/>
</dbReference>
<evidence type="ECO:0000256" key="11">
    <source>
        <dbReference type="ARBA" id="ARBA00039432"/>
    </source>
</evidence>
<dbReference type="EC" id="3.4.19.12" evidence="4"/>
<keyword evidence="9" id="KW-0788">Thiol protease</keyword>
<evidence type="ECO:0000256" key="3">
    <source>
        <dbReference type="ARBA" id="ARBA00009085"/>
    </source>
</evidence>
<dbReference type="GO" id="GO:0005730">
    <property type="term" value="C:nucleolus"/>
    <property type="evidence" value="ECO:0007669"/>
    <property type="project" value="UniProtKB-SubCell"/>
</dbReference>
<keyword evidence="5" id="KW-0597">Phosphoprotein</keyword>
<feature type="compositionally biased region" description="Low complexity" evidence="16">
    <location>
        <begin position="962"/>
        <end position="986"/>
    </location>
</feature>
<dbReference type="InterPro" id="IPR038765">
    <property type="entry name" value="Papain-like_cys_pep_sf"/>
</dbReference>
<dbReference type="GO" id="GO:0042981">
    <property type="term" value="P:regulation of apoptotic process"/>
    <property type="evidence" value="ECO:0007669"/>
    <property type="project" value="TreeGrafter"/>
</dbReference>
<dbReference type="AlphaFoldDB" id="A0A182VA68"/>
<dbReference type="GO" id="GO:0016579">
    <property type="term" value="P:protein deubiquitination"/>
    <property type="evidence" value="ECO:0007669"/>
    <property type="project" value="InterPro"/>
</dbReference>
<comment type="subcellular location">
    <subcellularLocation>
        <location evidence="2">Nucleus</location>
        <location evidence="2">Nucleolus</location>
    </subcellularLocation>
</comment>
<keyword evidence="6" id="KW-0645">Protease</keyword>
<feature type="region of interest" description="Disordered" evidence="16">
    <location>
        <begin position="261"/>
        <end position="281"/>
    </location>
</feature>
<evidence type="ECO:0000256" key="12">
    <source>
        <dbReference type="ARBA" id="ARBA00041300"/>
    </source>
</evidence>
<dbReference type="GO" id="GO:0006508">
    <property type="term" value="P:proteolysis"/>
    <property type="evidence" value="ECO:0007669"/>
    <property type="project" value="UniProtKB-KW"/>
</dbReference>
<feature type="region of interest" description="Disordered" evidence="16">
    <location>
        <begin position="23"/>
        <end position="65"/>
    </location>
</feature>
<dbReference type="PROSITE" id="PS50235">
    <property type="entry name" value="USP_3"/>
    <property type="match status" value="1"/>
</dbReference>
<dbReference type="PANTHER" id="PTHR24006:SF758">
    <property type="entry name" value="UBIQUITIN CARBOXYL-TERMINAL HYDROLASE 36"/>
    <property type="match status" value="1"/>
</dbReference>
<keyword evidence="7" id="KW-0833">Ubl conjugation pathway</keyword>
<feature type="compositionally biased region" description="Gly residues" evidence="16">
    <location>
        <begin position="1188"/>
        <end position="1200"/>
    </location>
</feature>
<dbReference type="Pfam" id="PF00443">
    <property type="entry name" value="UCH"/>
    <property type="match status" value="1"/>
</dbReference>
<keyword evidence="8" id="KW-0378">Hydrolase</keyword>
<evidence type="ECO:0000256" key="6">
    <source>
        <dbReference type="ARBA" id="ARBA00022670"/>
    </source>
</evidence>
<feature type="compositionally biased region" description="Basic and acidic residues" evidence="16">
    <location>
        <begin position="1098"/>
        <end position="1125"/>
    </location>
</feature>
<dbReference type="Proteomes" id="UP000075903">
    <property type="component" value="Unassembled WGS sequence"/>
</dbReference>
<dbReference type="InterPro" id="IPR001394">
    <property type="entry name" value="Peptidase_C19_UCH"/>
</dbReference>
<evidence type="ECO:0000256" key="15">
    <source>
        <dbReference type="ARBA" id="ARBA00043009"/>
    </source>
</evidence>
<comment type="catalytic activity">
    <reaction evidence="1">
        <text>Thiol-dependent hydrolysis of ester, thioester, amide, peptide and isopeptide bonds formed by the C-terminal Gly of ubiquitin (a 76-residue protein attached to proteins as an intracellular targeting signal).</text>
        <dbReference type="EC" id="3.4.19.12"/>
    </reaction>
</comment>
<evidence type="ECO:0000313" key="18">
    <source>
        <dbReference type="EnsemblMetazoa" id="AMEM011478-PA"/>
    </source>
</evidence>
<feature type="compositionally biased region" description="Gly residues" evidence="16">
    <location>
        <begin position="741"/>
        <end position="762"/>
    </location>
</feature>
<feature type="compositionally biased region" description="Gly residues" evidence="16">
    <location>
        <begin position="1248"/>
        <end position="1262"/>
    </location>
</feature>
<evidence type="ECO:0000256" key="1">
    <source>
        <dbReference type="ARBA" id="ARBA00000707"/>
    </source>
</evidence>
<feature type="region of interest" description="Disordered" evidence="16">
    <location>
        <begin position="134"/>
        <end position="240"/>
    </location>
</feature>
<protein>
    <recommendedName>
        <fullName evidence="11">Ubiquitin carboxyl-terminal hydrolase 36</fullName>
        <ecNumber evidence="4">3.4.19.12</ecNumber>
    </recommendedName>
    <alternativeName>
        <fullName evidence="14">Deubiquitinating enzyme 36</fullName>
    </alternativeName>
    <alternativeName>
        <fullName evidence="13">Protein scrawny</fullName>
    </alternativeName>
    <alternativeName>
        <fullName evidence="12">Ubiquitin thioesterase 36</fullName>
    </alternativeName>
    <alternativeName>
        <fullName evidence="15">Ubiquitin-specific-processing protease 36</fullName>
    </alternativeName>
</protein>
<feature type="compositionally biased region" description="Low complexity" evidence="16">
    <location>
        <begin position="39"/>
        <end position="58"/>
    </location>
</feature>
<dbReference type="SUPFAM" id="SSF54001">
    <property type="entry name" value="Cysteine proteinases"/>
    <property type="match status" value="1"/>
</dbReference>
<evidence type="ECO:0000256" key="14">
    <source>
        <dbReference type="ARBA" id="ARBA00042420"/>
    </source>
</evidence>
<feature type="compositionally biased region" description="Low complexity" evidence="16">
    <location>
        <begin position="186"/>
        <end position="198"/>
    </location>
</feature>
<accession>A0A182VA68</accession>
<feature type="compositionally biased region" description="Low complexity" evidence="16">
    <location>
        <begin position="1137"/>
        <end position="1151"/>
    </location>
</feature>
<feature type="compositionally biased region" description="Acidic residues" evidence="16">
    <location>
        <begin position="845"/>
        <end position="859"/>
    </location>
</feature>
<feature type="compositionally biased region" description="Polar residues" evidence="16">
    <location>
        <begin position="1030"/>
        <end position="1040"/>
    </location>
</feature>
<evidence type="ECO:0000256" key="7">
    <source>
        <dbReference type="ARBA" id="ARBA00022786"/>
    </source>
</evidence>
<feature type="region of interest" description="Disordered" evidence="16">
    <location>
        <begin position="99"/>
        <end position="118"/>
    </location>
</feature>
<dbReference type="PROSITE" id="PS00972">
    <property type="entry name" value="USP_1"/>
    <property type="match status" value="1"/>
</dbReference>
<evidence type="ECO:0000259" key="17">
    <source>
        <dbReference type="PROSITE" id="PS50235"/>
    </source>
</evidence>
<sequence length="1262" mass="133240">MPIQMVCDSTPSLVSAAIRDALHSSGGTTNGRTGGGLSNGVTMNGTTGSSSTHTAATNKQQQQPFRRTVPALLDSELDQQHGELEDDGANDLVESISQSLRQGQQVKPITYEEGPSYNTSLDKLKSKYIVLKATTPNDSSSGGGSLGNSSSSSGTSFGAGLSSKASAGGAPNTHPTMNGGGSLKFSASQSPSAAKSSANVLQQQKRIATGRLSDGNKSQLVGAARQTRKHPGPGGSKQRRGITCAVLCRTPSSAALFSGFRRTRGPENHRPNDVPTPPGSRAATGMHFMRLVKLQFRYFCQLVLRFLVPLWSSLRTTARRKTIRRWQRTTSVTLSQIVEDGVPASASSTAAGRMDTNTLPTPKRTLFPRENVQIGWKTTGRKWLVGAGMMNMGNTCYLNSTLQALFHVPAIANWLLSDEPHRAKCDDGGSGGSCIICAMAKTLLESQSNQTAFRPYLVYSKLRLVCKHLVPGRQEDAHEFLRYLVEAMEKSYIGRTKNSKELDQYSKETTPLNQILGGYLRSEVKCLSCQHVSTTFQHFEDLLLDIRKANSIDEALELYFARERLEEMGYKCEACKRRVAATKQFSLERAPFVLCVQLKRFSMLGAKINKHVELRSKLDLTPYSSPAMRSNGGKLTYRLTSMVTHLGSTQHCGHYTAIGHTDAGGYHVFDDSSVRPIGIHNVMSTNAYILFYELESVAAGAVGLPNGTCRPKATVSVGQPSSTATLTSMGHLSNGSTPTGFGSGSAGGGSTSGGGGGSGGTPGKHHQPQQETMSGGSSKIPKLPDINARSATPLNGVQHGEAKGKSLSTPLLASMPKLPLSSPSKSLDNGNGSTGSAVISLVPYDSDDTSSTSEDDDEDEKAHSRATIAGKSLVLTNGGASAAAKRAKPHSSAPSLFANGKRSAKEEQDEDDGDDDDEEEDQDDEERTSTSSSRSPQMIKTKAGLWKVSKSSTADQLSYPDSGSASSSKSSSPTTSGVSSPTSSPGQKQQKVVPQRNGAASANGGGGGDATTPLSNGHRHAHNGAVGKKSSYTATTNGHHSNGAAGSRSSSPGGEGNGSSNGNGNGNGGASAVQMLMKYSHRGYGAPVKSWNGQQTAMDRELANDRREERKRQIEDDRETEMDRGRTKKTKAGTGGPNNNNNNNGNNGNNPFQQYQNHQTGGGGGNGKWMGNGGNRNHFNNHHQNNYRGGGGGGGGGGYYQNGNGHRHHGGSGNSGFRTGGRRFGGRNGGGFHSKAHHHHQRSESGSGMAGGGGGSNGFYHR</sequence>
<dbReference type="EnsemblMetazoa" id="AMEM011478-RA">
    <property type="protein sequence ID" value="AMEM011478-PA"/>
    <property type="gene ID" value="AMEM011478"/>
</dbReference>
<feature type="compositionally biased region" description="Acidic residues" evidence="16">
    <location>
        <begin position="907"/>
        <end position="926"/>
    </location>
</feature>
<proteinExistence type="inferred from homology"/>
<feature type="compositionally biased region" description="Gly residues" evidence="16">
    <location>
        <begin position="1160"/>
        <end position="1174"/>
    </location>
</feature>
<dbReference type="VEuPathDB" id="VectorBase:AMEM21_008231"/>
<evidence type="ECO:0000256" key="2">
    <source>
        <dbReference type="ARBA" id="ARBA00004604"/>
    </source>
</evidence>
<evidence type="ECO:0000256" key="5">
    <source>
        <dbReference type="ARBA" id="ARBA00022553"/>
    </source>
</evidence>
<feature type="compositionally biased region" description="Low complexity" evidence="16">
    <location>
        <begin position="1041"/>
        <end position="1052"/>
    </location>
</feature>
<evidence type="ECO:0000256" key="16">
    <source>
        <dbReference type="SAM" id="MobiDB-lite"/>
    </source>
</evidence>
<evidence type="ECO:0000256" key="13">
    <source>
        <dbReference type="ARBA" id="ARBA00042154"/>
    </source>
</evidence>
<feature type="compositionally biased region" description="Gly residues" evidence="16">
    <location>
        <begin position="28"/>
        <end position="38"/>
    </location>
</feature>
<feature type="compositionally biased region" description="Low complexity" evidence="16">
    <location>
        <begin position="1175"/>
        <end position="1187"/>
    </location>
</feature>
<keyword evidence="19" id="KW-1185">Reference proteome</keyword>
<feature type="compositionally biased region" description="Low complexity" evidence="16">
    <location>
        <begin position="147"/>
        <end position="170"/>
    </location>
</feature>
<feature type="compositionally biased region" description="Polar residues" evidence="16">
    <location>
        <begin position="929"/>
        <end position="938"/>
    </location>
</feature>
<dbReference type="PROSITE" id="PS00973">
    <property type="entry name" value="USP_2"/>
    <property type="match status" value="1"/>
</dbReference>